<evidence type="ECO:0000256" key="1">
    <source>
        <dbReference type="SAM" id="Phobius"/>
    </source>
</evidence>
<dbReference type="Proteomes" id="UP000285120">
    <property type="component" value="Unassembled WGS sequence"/>
</dbReference>
<feature type="transmembrane region" description="Helical" evidence="1">
    <location>
        <begin position="150"/>
        <end position="170"/>
    </location>
</feature>
<evidence type="ECO:0000313" key="3">
    <source>
        <dbReference type="Proteomes" id="UP000285120"/>
    </source>
</evidence>
<dbReference type="EMBL" id="RAPK01000007">
    <property type="protein sequence ID" value="RKD75548.1"/>
    <property type="molecule type" value="Genomic_DNA"/>
</dbReference>
<keyword evidence="1" id="KW-0812">Transmembrane</keyword>
<dbReference type="InterPro" id="IPR049500">
    <property type="entry name" value="Peptidase_M50B-like"/>
</dbReference>
<proteinExistence type="predicted"/>
<dbReference type="AlphaFoldDB" id="A0A419V6H5"/>
<feature type="transmembrane region" description="Helical" evidence="1">
    <location>
        <begin position="191"/>
        <end position="217"/>
    </location>
</feature>
<name>A0A419V6H5_9BACL</name>
<keyword evidence="1" id="KW-0472">Membrane</keyword>
<gene>
    <name evidence="2" type="ORF">ATL39_1248</name>
</gene>
<organism evidence="2 3">
    <name type="scientific">Sinobaca qinghaiensis</name>
    <dbReference type="NCBI Taxonomy" id="342944"/>
    <lineage>
        <taxon>Bacteria</taxon>
        <taxon>Bacillati</taxon>
        <taxon>Bacillota</taxon>
        <taxon>Bacilli</taxon>
        <taxon>Bacillales</taxon>
        <taxon>Sporolactobacillaceae</taxon>
        <taxon>Sinobaca</taxon>
    </lineage>
</organism>
<feature type="transmembrane region" description="Helical" evidence="1">
    <location>
        <begin position="99"/>
        <end position="118"/>
    </location>
</feature>
<feature type="transmembrane region" description="Helical" evidence="1">
    <location>
        <begin position="72"/>
        <end position="93"/>
    </location>
</feature>
<comment type="caution">
    <text evidence="2">The sequence shown here is derived from an EMBL/GenBank/DDBJ whole genome shotgun (WGS) entry which is preliminary data.</text>
</comment>
<feature type="transmembrane region" description="Helical" evidence="1">
    <location>
        <begin position="6"/>
        <end position="30"/>
    </location>
</feature>
<reference evidence="2 3" key="1">
    <citation type="submission" date="2018-09" db="EMBL/GenBank/DDBJ databases">
        <title>Genomic Encyclopedia of Archaeal and Bacterial Type Strains, Phase II (KMG-II): from individual species to whole genera.</title>
        <authorList>
            <person name="Goeker M."/>
        </authorList>
    </citation>
    <scope>NUCLEOTIDE SEQUENCE [LARGE SCALE GENOMIC DNA]</scope>
    <source>
        <strain evidence="2 3">DSM 17008</strain>
    </source>
</reference>
<sequence length="224" mass="24349">MYEGIIVLILLGFTAALLRVPILGSFLALFHTLVHENGHVAAAKWTGGKAHSVSLFYNQSGLALTSHQGKGGAVLTIAAGYVFASAVSVVYIYALMMQWYTPMMIVLCILLLYNIMFLVKNIVGILWLGSVFLLIGVLYANQAYEASVYVLYIIGSTLLVQAFLSSLYVWKMSRFHAAASGDAALLEKATGIPAVFWGFIFFGQGAVCFTAGTWMLVREGLPFL</sequence>
<accession>A0A419V6H5</accession>
<keyword evidence="3" id="KW-1185">Reference proteome</keyword>
<dbReference type="RefSeq" id="WP_120192418.1">
    <property type="nucleotide sequence ID" value="NZ_RAPK01000007.1"/>
</dbReference>
<dbReference type="OrthoDB" id="158445at2"/>
<protein>
    <submittedName>
        <fullName evidence="2">Peptidase M50B-like protein</fullName>
    </submittedName>
</protein>
<evidence type="ECO:0000313" key="2">
    <source>
        <dbReference type="EMBL" id="RKD75548.1"/>
    </source>
</evidence>
<keyword evidence="1" id="KW-1133">Transmembrane helix</keyword>
<dbReference type="Pfam" id="PF13398">
    <property type="entry name" value="Peptidase_M50B"/>
    <property type="match status" value="1"/>
</dbReference>